<dbReference type="SUPFAM" id="SSF55874">
    <property type="entry name" value="ATPase domain of HSP90 chaperone/DNA topoisomerase II/histidine kinase"/>
    <property type="match status" value="1"/>
</dbReference>
<dbReference type="EMBL" id="CZKA01000067">
    <property type="protein sequence ID" value="CUR59978.1"/>
    <property type="molecule type" value="Genomic_DNA"/>
</dbReference>
<dbReference type="InterPro" id="IPR036890">
    <property type="entry name" value="HATPase_C_sf"/>
</dbReference>
<evidence type="ECO:0000256" key="6">
    <source>
        <dbReference type="ARBA" id="ARBA00022777"/>
    </source>
</evidence>
<dbReference type="GO" id="GO:0046983">
    <property type="term" value="F:protein dimerization activity"/>
    <property type="evidence" value="ECO:0007669"/>
    <property type="project" value="InterPro"/>
</dbReference>
<keyword evidence="8" id="KW-0812">Transmembrane</keyword>
<dbReference type="InterPro" id="IPR003594">
    <property type="entry name" value="HATPase_dom"/>
</dbReference>
<dbReference type="InterPro" id="IPR011712">
    <property type="entry name" value="Sig_transdc_His_kin_sub3_dim/P"/>
</dbReference>
<dbReference type="GO" id="GO:0016020">
    <property type="term" value="C:membrane"/>
    <property type="evidence" value="ECO:0007669"/>
    <property type="project" value="InterPro"/>
</dbReference>
<reference evidence="10" key="1">
    <citation type="submission" date="2015-08" db="EMBL/GenBank/DDBJ databases">
        <authorList>
            <person name="Babu N.S."/>
            <person name="Beckwith C.J."/>
            <person name="Beseler K.G."/>
            <person name="Brison A."/>
            <person name="Carone J.V."/>
            <person name="Caskin T.P."/>
            <person name="Diamond M."/>
            <person name="Durham M.E."/>
            <person name="Foxe J.M."/>
            <person name="Go M."/>
            <person name="Henderson B.A."/>
            <person name="Jones I.B."/>
            <person name="McGettigan J.A."/>
            <person name="Micheletti S.J."/>
            <person name="Nasrallah M.E."/>
            <person name="Ortiz D."/>
            <person name="Piller C.R."/>
            <person name="Privatt S.R."/>
            <person name="Schneider S.L."/>
            <person name="Sharp S."/>
            <person name="Smith T.C."/>
            <person name="Stanton J.D."/>
            <person name="Ullery H.E."/>
            <person name="Wilson R.J."/>
            <person name="Serrano M.G."/>
            <person name="Buck G."/>
            <person name="Lee V."/>
            <person name="Wang Y."/>
            <person name="Carvalho R."/>
            <person name="Voegtly L."/>
            <person name="Shi R."/>
            <person name="Duckworth R."/>
            <person name="Johnson A."/>
            <person name="Loviza R."/>
            <person name="Walstead R."/>
            <person name="Shah Z."/>
            <person name="Kiflezghi M."/>
            <person name="Wade K."/>
            <person name="Ball S.L."/>
            <person name="Bradley K.W."/>
            <person name="Asai D.J."/>
            <person name="Bowman C.A."/>
            <person name="Russell D.A."/>
            <person name="Pope W.H."/>
            <person name="Jacobs-Sera D."/>
            <person name="Hendrix R.W."/>
            <person name="Hatfull G.F."/>
        </authorList>
    </citation>
    <scope>NUCLEOTIDE SEQUENCE</scope>
</reference>
<dbReference type="Pfam" id="PF02518">
    <property type="entry name" value="HATPase_c"/>
    <property type="match status" value="1"/>
</dbReference>
<dbReference type="Gene3D" id="1.20.5.1930">
    <property type="match status" value="1"/>
</dbReference>
<proteinExistence type="predicted"/>
<dbReference type="GO" id="GO:0000155">
    <property type="term" value="F:phosphorelay sensor kinase activity"/>
    <property type="evidence" value="ECO:0007669"/>
    <property type="project" value="InterPro"/>
</dbReference>
<keyword evidence="3" id="KW-0597">Phosphoprotein</keyword>
<sequence>MRALLRSPVAQFLAVGLLTLAAIVIGTGVLSGRAASEEALAEAQATTQVLGRSVAQPAIPRGLITGDAGAIDKLDRTVLERLMVGDVFRVKIWAADGTILYSDETRLIGMRFHLDDDELEILRDGGSDAGLSDLSEPENQFEKPGWDLVEVYTQIWSPEGQPLLFEAYYAAADIEARRSEVFQPFMRITVGGLLVLLGVATPMLWVLTRRLTRAAAERERLLLTAVEASDAERRRIARDLHDGVVQDLAGTAFAVSALSREEPSAERRASLERAATSLRDGLRSLRSLLVEIHPPNLRASGLESALDDLVAPVAGSGTRVSVAVADVEGLPDTTVALVWRVAQEAVRNASRHASADSLDVIVTRTANLVTLEVRDDGIGFRPESQEKPGSFGLRGLESLVADLGGQLEVRSLPGHGTTVRLEVRVS</sequence>
<evidence type="ECO:0000256" key="7">
    <source>
        <dbReference type="ARBA" id="ARBA00022840"/>
    </source>
</evidence>
<dbReference type="InterPro" id="IPR050482">
    <property type="entry name" value="Sensor_HK_TwoCompSys"/>
</dbReference>
<dbReference type="GO" id="GO:0005524">
    <property type="term" value="F:ATP binding"/>
    <property type="evidence" value="ECO:0007669"/>
    <property type="project" value="UniProtKB-KW"/>
</dbReference>
<evidence type="ECO:0000256" key="3">
    <source>
        <dbReference type="ARBA" id="ARBA00022553"/>
    </source>
</evidence>
<dbReference type="InterPro" id="IPR005467">
    <property type="entry name" value="His_kinase_dom"/>
</dbReference>
<dbReference type="Gene3D" id="3.30.565.10">
    <property type="entry name" value="Histidine kinase-like ATPase, C-terminal domain"/>
    <property type="match status" value="1"/>
</dbReference>
<gene>
    <name evidence="10" type="ORF">NOCA270017</name>
</gene>
<dbReference type="EC" id="2.7.13.3" evidence="2"/>
<keyword evidence="4" id="KW-0808">Transferase</keyword>
<name>A0A2P2CDA3_9ZZZZ</name>
<dbReference type="PANTHER" id="PTHR24421">
    <property type="entry name" value="NITRATE/NITRITE SENSOR PROTEIN NARX-RELATED"/>
    <property type="match status" value="1"/>
</dbReference>
<keyword evidence="5" id="KW-0547">Nucleotide-binding</keyword>
<keyword evidence="8" id="KW-1133">Transmembrane helix</keyword>
<keyword evidence="7 10" id="KW-0067">ATP-binding</keyword>
<comment type="catalytic activity">
    <reaction evidence="1">
        <text>ATP + protein L-histidine = ADP + protein N-phospho-L-histidine.</text>
        <dbReference type="EC" id="2.7.13.3"/>
    </reaction>
</comment>
<protein>
    <recommendedName>
        <fullName evidence="2">histidine kinase</fullName>
        <ecNumber evidence="2">2.7.13.3</ecNumber>
    </recommendedName>
</protein>
<dbReference type="PROSITE" id="PS50109">
    <property type="entry name" value="HIS_KIN"/>
    <property type="match status" value="1"/>
</dbReference>
<organism evidence="10">
    <name type="scientific">metagenome</name>
    <dbReference type="NCBI Taxonomy" id="256318"/>
    <lineage>
        <taxon>unclassified sequences</taxon>
        <taxon>metagenomes</taxon>
    </lineage>
</organism>
<dbReference type="AlphaFoldDB" id="A0A2P2CDA3"/>
<dbReference type="SMART" id="SM00387">
    <property type="entry name" value="HATPase_c"/>
    <property type="match status" value="1"/>
</dbReference>
<dbReference type="PANTHER" id="PTHR24421:SF10">
    <property type="entry name" value="NITRATE_NITRITE SENSOR PROTEIN NARQ"/>
    <property type="match status" value="1"/>
</dbReference>
<evidence type="ECO:0000256" key="1">
    <source>
        <dbReference type="ARBA" id="ARBA00000085"/>
    </source>
</evidence>
<feature type="transmembrane region" description="Helical" evidence="8">
    <location>
        <begin position="185"/>
        <end position="208"/>
    </location>
</feature>
<keyword evidence="8" id="KW-0472">Membrane</keyword>
<dbReference type="Pfam" id="PF07730">
    <property type="entry name" value="HisKA_3"/>
    <property type="match status" value="1"/>
</dbReference>
<evidence type="ECO:0000256" key="4">
    <source>
        <dbReference type="ARBA" id="ARBA00022679"/>
    </source>
</evidence>
<keyword evidence="6" id="KW-0418">Kinase</keyword>
<evidence type="ECO:0000256" key="8">
    <source>
        <dbReference type="SAM" id="Phobius"/>
    </source>
</evidence>
<evidence type="ECO:0000259" key="9">
    <source>
        <dbReference type="PROSITE" id="PS50109"/>
    </source>
</evidence>
<evidence type="ECO:0000256" key="2">
    <source>
        <dbReference type="ARBA" id="ARBA00012438"/>
    </source>
</evidence>
<dbReference type="CDD" id="cd16917">
    <property type="entry name" value="HATPase_UhpB-NarQ-NarX-like"/>
    <property type="match status" value="1"/>
</dbReference>
<accession>A0A2P2CDA3</accession>
<evidence type="ECO:0000313" key="10">
    <source>
        <dbReference type="EMBL" id="CUR59978.1"/>
    </source>
</evidence>
<feature type="domain" description="Histidine kinase" evidence="9">
    <location>
        <begin position="340"/>
        <end position="426"/>
    </location>
</feature>
<evidence type="ECO:0000256" key="5">
    <source>
        <dbReference type="ARBA" id="ARBA00022741"/>
    </source>
</evidence>